<reference evidence="5 6" key="1">
    <citation type="submission" date="2023-04" db="EMBL/GenBank/DDBJ databases">
        <title>Genome of Basidiobolus ranarum AG-B5.</title>
        <authorList>
            <person name="Stajich J.E."/>
            <person name="Carter-House D."/>
            <person name="Gryganskyi A."/>
        </authorList>
    </citation>
    <scope>NUCLEOTIDE SEQUENCE [LARGE SCALE GENOMIC DNA]</scope>
    <source>
        <strain evidence="5 6">AG-B5</strain>
    </source>
</reference>
<dbReference type="SMART" id="SM00641">
    <property type="entry name" value="Glyco_25"/>
    <property type="match status" value="1"/>
</dbReference>
<evidence type="ECO:0000256" key="4">
    <source>
        <dbReference type="SAM" id="SignalP"/>
    </source>
</evidence>
<dbReference type="Proteomes" id="UP001479436">
    <property type="component" value="Unassembled WGS sequence"/>
</dbReference>
<sequence length="150" mass="16068">MVNMGLWALWTTSLAFFSSCVHGRLNGIDVSEYQLTVDWPGVASRGNKFVYIKATEGTTILNTYFSHQYTGASTSGLIRGAYHFAQPASSSGAAQARYFLAHGGGWSADGRTLPGAVDLEPNPNGPECYGLTQAAMVAWIHDFSNTCHAA</sequence>
<protein>
    <recommendedName>
        <fullName evidence="7">Lysozyme</fullName>
    </recommendedName>
</protein>
<keyword evidence="6" id="KW-1185">Reference proteome</keyword>
<organism evidence="5 6">
    <name type="scientific">Basidiobolus ranarum</name>
    <dbReference type="NCBI Taxonomy" id="34480"/>
    <lineage>
        <taxon>Eukaryota</taxon>
        <taxon>Fungi</taxon>
        <taxon>Fungi incertae sedis</taxon>
        <taxon>Zoopagomycota</taxon>
        <taxon>Entomophthoromycotina</taxon>
        <taxon>Basidiobolomycetes</taxon>
        <taxon>Basidiobolales</taxon>
        <taxon>Basidiobolaceae</taxon>
        <taxon>Basidiobolus</taxon>
    </lineage>
</organism>
<keyword evidence="4" id="KW-0732">Signal</keyword>
<name>A0ABR2VPV5_9FUNG</name>
<dbReference type="Pfam" id="PF01183">
    <property type="entry name" value="Glyco_hydro_25"/>
    <property type="match status" value="1"/>
</dbReference>
<dbReference type="InterPro" id="IPR017853">
    <property type="entry name" value="GH"/>
</dbReference>
<gene>
    <name evidence="5" type="ORF">K7432_014148</name>
</gene>
<dbReference type="InterPro" id="IPR002053">
    <property type="entry name" value="Glyco_hydro_25"/>
</dbReference>
<feature type="signal peptide" evidence="4">
    <location>
        <begin position="1"/>
        <end position="23"/>
    </location>
</feature>
<dbReference type="EMBL" id="JASJQH010008408">
    <property type="protein sequence ID" value="KAK9692885.1"/>
    <property type="molecule type" value="Genomic_DNA"/>
</dbReference>
<dbReference type="PANTHER" id="PTHR34135">
    <property type="entry name" value="LYSOZYME"/>
    <property type="match status" value="1"/>
</dbReference>
<accession>A0ABR2VPV5</accession>
<evidence type="ECO:0000313" key="6">
    <source>
        <dbReference type="Proteomes" id="UP001479436"/>
    </source>
</evidence>
<evidence type="ECO:0000313" key="5">
    <source>
        <dbReference type="EMBL" id="KAK9692885.1"/>
    </source>
</evidence>
<keyword evidence="2" id="KW-0378">Hydrolase</keyword>
<evidence type="ECO:0000256" key="3">
    <source>
        <dbReference type="ARBA" id="ARBA00023295"/>
    </source>
</evidence>
<dbReference type="Gene3D" id="3.20.20.80">
    <property type="entry name" value="Glycosidases"/>
    <property type="match status" value="1"/>
</dbReference>
<feature type="non-terminal residue" evidence="5">
    <location>
        <position position="150"/>
    </location>
</feature>
<evidence type="ECO:0008006" key="7">
    <source>
        <dbReference type="Google" id="ProtNLM"/>
    </source>
</evidence>
<evidence type="ECO:0000256" key="2">
    <source>
        <dbReference type="ARBA" id="ARBA00022801"/>
    </source>
</evidence>
<keyword evidence="3" id="KW-0326">Glycosidase</keyword>
<dbReference type="PANTHER" id="PTHR34135:SF2">
    <property type="entry name" value="LYSOZYME"/>
    <property type="match status" value="1"/>
</dbReference>
<comment type="caution">
    <text evidence="5">The sequence shown here is derived from an EMBL/GenBank/DDBJ whole genome shotgun (WGS) entry which is preliminary data.</text>
</comment>
<dbReference type="InterPro" id="IPR018077">
    <property type="entry name" value="Glyco_hydro_fam25_subgr"/>
</dbReference>
<feature type="chain" id="PRO_5045201515" description="Lysozyme" evidence="4">
    <location>
        <begin position="24"/>
        <end position="150"/>
    </location>
</feature>
<evidence type="ECO:0000256" key="1">
    <source>
        <dbReference type="ARBA" id="ARBA00010646"/>
    </source>
</evidence>
<proteinExistence type="inferred from homology"/>
<dbReference type="SUPFAM" id="SSF51445">
    <property type="entry name" value="(Trans)glycosidases"/>
    <property type="match status" value="1"/>
</dbReference>
<comment type="similarity">
    <text evidence="1">Belongs to the glycosyl hydrolase 25 family.</text>
</comment>
<dbReference type="PROSITE" id="PS51904">
    <property type="entry name" value="GLYCOSYL_HYDROL_F25_2"/>
    <property type="match status" value="1"/>
</dbReference>